<feature type="coiled-coil region" evidence="8">
    <location>
        <begin position="341"/>
        <end position="375"/>
    </location>
</feature>
<gene>
    <name evidence="10" type="ORF">GOP47_0023678</name>
</gene>
<feature type="region of interest" description="Disordered" evidence="9">
    <location>
        <begin position="30"/>
        <end position="82"/>
    </location>
</feature>
<comment type="subcellular location">
    <subcellularLocation>
        <location evidence="1">Cytoplasm</location>
        <location evidence="1">Cytoskeleton</location>
        <location evidence="1">Cilium axoneme</location>
    </subcellularLocation>
</comment>
<evidence type="ECO:0000256" key="3">
    <source>
        <dbReference type="ARBA" id="ARBA00022574"/>
    </source>
</evidence>
<evidence type="ECO:0000256" key="7">
    <source>
        <dbReference type="ARBA" id="ARBA00023273"/>
    </source>
</evidence>
<evidence type="ECO:0000256" key="4">
    <source>
        <dbReference type="ARBA" id="ARBA00022737"/>
    </source>
</evidence>
<evidence type="ECO:0000256" key="8">
    <source>
        <dbReference type="SAM" id="Coils"/>
    </source>
</evidence>
<feature type="coiled-coil region" evidence="8">
    <location>
        <begin position="766"/>
        <end position="800"/>
    </location>
</feature>
<feature type="compositionally biased region" description="Acidic residues" evidence="9">
    <location>
        <begin position="896"/>
        <end position="909"/>
    </location>
</feature>
<keyword evidence="4" id="KW-0677">Repeat</keyword>
<sequence>MISGYDVDSTMTFELQLPAKLYAFSPPELKELPQKAPSSNRAKEENTLTCDEETGKLIPSHEKENEEGKHVQGEKSGIDEDSHVNLPLQIKDQLLEENSAAQPRRKSQNPEVDSEGAKLNQTSTTSAGTVLNEDSKRSTGQNESGQVASSASQNTSQDASRHSVHEAAQEGNSFSVRALLYTKSNLNTFYVALEGSASGLIFECHIDMKEVMGVTKWHSIPIKCLQYSSSQQFIISGHDDGVVRVQTAPTPGQLSLMQQHVFWEGRPHDGFTGAVGGAMISFNHEYLVSAAYDGSFYVHELKLEKTKHMDIQMEDDKLDRGKDEVGDLGIGVYSIEEGRQKTEQDNKLRIALQNKSKLKEKVESIRSSIAELLEANNERDINERLPLEDFEVDPSIRSMIEVEIQSKVAEVKQELQWESEKKSTALAKLRKLFLDPLEVELILLHAFKTGACVATFRTEKIDPDLQLAINEANAQKERPPAPRVSVLTLLKDPEEVPRERNVATIDHDDPEEHHFKAQDSAALQDMRRLRLKKMVADYEKYIDGKQNMKFENEDDIAAIRYAENNMGDFKLKSNLEHVRPINQQTNAKKKRNEMLLLKEAVFKQKIEFNKEFLALRDIKMQISDQIHKKTAKIQEINYILRVKDEILYEPHPFKDEKPEERDHVSEKDIEEHCQNLKRIEEMQKAQEKKGLDFGGMSTKPKPDEKNVSLQPSGKRLSLDESSRKEVDKLQRANVSAQTRVFALSALEQEEQDAMQIKLKFQKSKLLKDIELMISSFDNALQELRHKRFQLEINIKRADLKMITLYQELKVLRTMQPKEEVLESRHAAKLAELVEISGKVSEQDNVLEQKKQELHALNEKKKQLMEEFEERLGENHPAKEALLKIYLRKVKLSKGVEDEDDENLDEDMDMDDSKGSEDDFDEDEVVEVCPPGCDQELYQKVCQLRGRRTVEDSFLQESNKLLDVAQREKESKLKKKKSIETALASLEKEMEDFQKEKQNCLNQIDAVLTLYMHQLEHLPDAKLPDDLSQALIFSNTVINELKETIKDHGTETAALKKLQKELKKEHITLVRERKSRESKIEDLEQRVTDVQMLKFGQIIDLEVLDTMSAKKDNDELKLQIKTQEAQNATEVANWIRLIDDSIDQIARAMKEHAACLHVSADLQESIQLLNKNMKQKAGSPYRDIFVEKKKAELEYDHLCKVVAVQKQRIEKLNQELKAIKDERRTVFP</sequence>
<dbReference type="Proteomes" id="UP000886520">
    <property type="component" value="Chromosome 23"/>
</dbReference>
<evidence type="ECO:0000256" key="5">
    <source>
        <dbReference type="ARBA" id="ARBA00023054"/>
    </source>
</evidence>
<dbReference type="GO" id="GO:0005930">
    <property type="term" value="C:axoneme"/>
    <property type="evidence" value="ECO:0007669"/>
    <property type="project" value="UniProtKB-SubCell"/>
</dbReference>
<evidence type="ECO:0000313" key="11">
    <source>
        <dbReference type="Proteomes" id="UP000886520"/>
    </source>
</evidence>
<dbReference type="Gene3D" id="2.130.10.10">
    <property type="entry name" value="YVTN repeat-like/Quinoprotein amine dehydrogenase"/>
    <property type="match status" value="1"/>
</dbReference>
<dbReference type="InterPro" id="IPR036322">
    <property type="entry name" value="WD40_repeat_dom_sf"/>
</dbReference>
<dbReference type="EMBL" id="JABFUD020000023">
    <property type="protein sequence ID" value="KAI5061173.1"/>
    <property type="molecule type" value="Genomic_DNA"/>
</dbReference>
<keyword evidence="2" id="KW-0963">Cytoplasm</keyword>
<accession>A0A9D4U540</accession>
<evidence type="ECO:0000256" key="9">
    <source>
        <dbReference type="SAM" id="MobiDB-lite"/>
    </source>
</evidence>
<feature type="coiled-coil region" evidence="8">
    <location>
        <begin position="839"/>
        <end position="873"/>
    </location>
</feature>
<feature type="compositionally biased region" description="Polar residues" evidence="9">
    <location>
        <begin position="119"/>
        <end position="129"/>
    </location>
</feature>
<feature type="region of interest" description="Disordered" evidence="9">
    <location>
        <begin position="896"/>
        <end position="923"/>
    </location>
</feature>
<keyword evidence="7" id="KW-0966">Cell projection</keyword>
<proteinExistence type="predicted"/>
<evidence type="ECO:0000256" key="1">
    <source>
        <dbReference type="ARBA" id="ARBA00004430"/>
    </source>
</evidence>
<name>A0A9D4U540_ADICA</name>
<keyword evidence="11" id="KW-1185">Reference proteome</keyword>
<feature type="region of interest" description="Disordered" evidence="9">
    <location>
        <begin position="99"/>
        <end position="168"/>
    </location>
</feature>
<evidence type="ECO:0000256" key="2">
    <source>
        <dbReference type="ARBA" id="ARBA00022490"/>
    </source>
</evidence>
<dbReference type="OrthoDB" id="1935234at2759"/>
<comment type="caution">
    <text evidence="10">The sequence shown here is derived from an EMBL/GenBank/DDBJ whole genome shotgun (WGS) entry which is preliminary data.</text>
</comment>
<protein>
    <submittedName>
        <fullName evidence="10">Uncharacterized protein</fullName>
    </submittedName>
</protein>
<evidence type="ECO:0000313" key="10">
    <source>
        <dbReference type="EMBL" id="KAI5061173.1"/>
    </source>
</evidence>
<evidence type="ECO:0000256" key="6">
    <source>
        <dbReference type="ARBA" id="ARBA00023212"/>
    </source>
</evidence>
<feature type="compositionally biased region" description="Basic and acidic residues" evidence="9">
    <location>
        <begin position="159"/>
        <end position="168"/>
    </location>
</feature>
<dbReference type="InterPro" id="IPR015943">
    <property type="entry name" value="WD40/YVTN_repeat-like_dom_sf"/>
</dbReference>
<feature type="coiled-coil region" evidence="8">
    <location>
        <begin position="954"/>
        <end position="1002"/>
    </location>
</feature>
<keyword evidence="5 8" id="KW-0175">Coiled coil</keyword>
<reference evidence="10" key="1">
    <citation type="submission" date="2021-01" db="EMBL/GenBank/DDBJ databases">
        <title>Adiantum capillus-veneris genome.</title>
        <authorList>
            <person name="Fang Y."/>
            <person name="Liao Q."/>
        </authorList>
    </citation>
    <scope>NUCLEOTIDE SEQUENCE</scope>
    <source>
        <strain evidence="10">H3</strain>
        <tissue evidence="10">Leaf</tissue>
    </source>
</reference>
<organism evidence="10 11">
    <name type="scientific">Adiantum capillus-veneris</name>
    <name type="common">Maidenhair fern</name>
    <dbReference type="NCBI Taxonomy" id="13818"/>
    <lineage>
        <taxon>Eukaryota</taxon>
        <taxon>Viridiplantae</taxon>
        <taxon>Streptophyta</taxon>
        <taxon>Embryophyta</taxon>
        <taxon>Tracheophyta</taxon>
        <taxon>Polypodiopsida</taxon>
        <taxon>Polypodiidae</taxon>
        <taxon>Polypodiales</taxon>
        <taxon>Pteridineae</taxon>
        <taxon>Pteridaceae</taxon>
        <taxon>Vittarioideae</taxon>
        <taxon>Adiantum</taxon>
    </lineage>
</organism>
<feature type="compositionally biased region" description="Basic and acidic residues" evidence="9">
    <location>
        <begin position="53"/>
        <end position="82"/>
    </location>
</feature>
<feature type="region of interest" description="Disordered" evidence="9">
    <location>
        <begin position="687"/>
        <end position="724"/>
    </location>
</feature>
<dbReference type="SUPFAM" id="SSF50978">
    <property type="entry name" value="WD40 repeat-like"/>
    <property type="match status" value="1"/>
</dbReference>
<keyword evidence="3" id="KW-0853">WD repeat</keyword>
<dbReference type="AlphaFoldDB" id="A0A9D4U540"/>
<dbReference type="PANTHER" id="PTHR14885">
    <property type="entry name" value="CILIA- AND FLAGELLA-ASSOCIATED PROTEIN 43-RELATED"/>
    <property type="match status" value="1"/>
</dbReference>
<dbReference type="PANTHER" id="PTHR14885:SF3">
    <property type="entry name" value="CILIA- AND FLAGELLA-ASSOCIATED PROTEIN 44"/>
    <property type="match status" value="1"/>
</dbReference>
<feature type="compositionally biased region" description="Polar residues" evidence="9">
    <location>
        <begin position="138"/>
        <end position="158"/>
    </location>
</feature>
<keyword evidence="6" id="KW-0206">Cytoskeleton</keyword>